<evidence type="ECO:0000256" key="1">
    <source>
        <dbReference type="SAM" id="SignalP"/>
    </source>
</evidence>
<gene>
    <name evidence="2" type="ORF">EJ377_19715</name>
</gene>
<name>A0A3S0NLC0_9FLAO</name>
<protein>
    <submittedName>
        <fullName evidence="2">GLPGLI family protein</fullName>
    </submittedName>
</protein>
<dbReference type="NCBIfam" id="TIGR01200">
    <property type="entry name" value="GLPGLI"/>
    <property type="match status" value="1"/>
</dbReference>
<feature type="signal peptide" evidence="1">
    <location>
        <begin position="1"/>
        <end position="18"/>
    </location>
</feature>
<evidence type="ECO:0000313" key="2">
    <source>
        <dbReference type="EMBL" id="RTZ46451.1"/>
    </source>
</evidence>
<sequence>MRKMIILFSLILAAMTNAQNQRFIYEYKFVIDSTAKDKQESETMYLDITSKGSKFYSRDYFESDSTMQAIVEKDTQSLNINLGNFKFKGKIRYNIEKMYPQYAVNFFTVLGSDEYHIQEDRKQVWKILPEKEK</sequence>
<dbReference type="InterPro" id="IPR005901">
    <property type="entry name" value="GLPGLI"/>
</dbReference>
<proteinExistence type="predicted"/>
<keyword evidence="1" id="KW-0732">Signal</keyword>
<dbReference type="AlphaFoldDB" id="A0A3S0NLC0"/>
<feature type="chain" id="PRO_5018572678" evidence="1">
    <location>
        <begin position="19"/>
        <end position="133"/>
    </location>
</feature>
<organism evidence="2 3">
    <name type="scientific">Chryseobacterium arthrosphaerae</name>
    <dbReference type="NCBI Taxonomy" id="651561"/>
    <lineage>
        <taxon>Bacteria</taxon>
        <taxon>Pseudomonadati</taxon>
        <taxon>Bacteroidota</taxon>
        <taxon>Flavobacteriia</taxon>
        <taxon>Flavobacteriales</taxon>
        <taxon>Weeksellaceae</taxon>
        <taxon>Chryseobacterium group</taxon>
        <taxon>Chryseobacterium</taxon>
    </lineage>
</organism>
<dbReference type="Proteomes" id="UP000276953">
    <property type="component" value="Unassembled WGS sequence"/>
</dbReference>
<reference evidence="2 3" key="1">
    <citation type="submission" date="2018-12" db="EMBL/GenBank/DDBJ databases">
        <title>Draft Genome Sequence of Chryseobacterium arthrosphaerae strain ED882-96 Isolated from the Blood of a Patient with Liver Cirrhosis in Taiwan.</title>
        <authorList>
            <person name="Lin J.-N."/>
            <person name="Lai C.-H."/>
            <person name="Yang C.-H."/>
            <person name="Huang Y.-H."/>
        </authorList>
    </citation>
    <scope>NUCLEOTIDE SEQUENCE [LARGE SCALE GENOMIC DNA]</scope>
    <source>
        <strain evidence="2 3">ED882-96</strain>
    </source>
</reference>
<evidence type="ECO:0000313" key="3">
    <source>
        <dbReference type="Proteomes" id="UP000276953"/>
    </source>
</evidence>
<dbReference type="EMBL" id="RYFC01000003">
    <property type="protein sequence ID" value="RTZ46451.1"/>
    <property type="molecule type" value="Genomic_DNA"/>
</dbReference>
<comment type="caution">
    <text evidence="2">The sequence shown here is derived from an EMBL/GenBank/DDBJ whole genome shotgun (WGS) entry which is preliminary data.</text>
</comment>
<accession>A0A3S0NLC0</accession>